<dbReference type="EC" id="3.1.4.1" evidence="5"/>
<evidence type="ECO:0000256" key="6">
    <source>
        <dbReference type="ARBA" id="ARBA00022722"/>
    </source>
</evidence>
<protein>
    <recommendedName>
        <fullName evidence="5">phosphodiesterase I</fullName>
        <ecNumber evidence="5">3.1.4.1</ecNumber>
    </recommendedName>
</protein>
<dbReference type="AlphaFoldDB" id="A0A4R8FWZ2"/>
<dbReference type="OrthoDB" id="9803913at2"/>
<evidence type="ECO:0000313" key="12">
    <source>
        <dbReference type="EMBL" id="TDX31457.1"/>
    </source>
</evidence>
<evidence type="ECO:0000256" key="10">
    <source>
        <dbReference type="ARBA" id="ARBA00023211"/>
    </source>
</evidence>
<evidence type="ECO:0000259" key="11">
    <source>
        <dbReference type="SMART" id="SM00990"/>
    </source>
</evidence>
<evidence type="ECO:0000256" key="4">
    <source>
        <dbReference type="ARBA" id="ARBA00005533"/>
    </source>
</evidence>
<dbReference type="GO" id="GO:0003676">
    <property type="term" value="F:nucleic acid binding"/>
    <property type="evidence" value="ECO:0007669"/>
    <property type="project" value="InterPro"/>
</dbReference>
<dbReference type="SMART" id="SM00990">
    <property type="entry name" value="VRR_NUC"/>
    <property type="match status" value="1"/>
</dbReference>
<dbReference type="GO" id="GO:0046872">
    <property type="term" value="F:metal ion binding"/>
    <property type="evidence" value="ECO:0007669"/>
    <property type="project" value="UniProtKB-KW"/>
</dbReference>
<name>A0A4R8FWZ2_9GAMM</name>
<dbReference type="InterPro" id="IPR011856">
    <property type="entry name" value="tRNA_endonuc-like_dom_sf"/>
</dbReference>
<dbReference type="GO" id="GO:0036297">
    <property type="term" value="P:interstrand cross-link repair"/>
    <property type="evidence" value="ECO:0007669"/>
    <property type="project" value="InterPro"/>
</dbReference>
<gene>
    <name evidence="12" type="ORF">DFO67_10354</name>
</gene>
<dbReference type="PANTHER" id="PTHR15749:SF4">
    <property type="entry name" value="FANCONI-ASSOCIATED NUCLEASE 1"/>
    <property type="match status" value="1"/>
</dbReference>
<reference evidence="12 13" key="1">
    <citation type="submission" date="2019-03" db="EMBL/GenBank/DDBJ databases">
        <title>Freshwater and sediment microbial communities from various areas in North America, analyzing microbe dynamics in response to fracking.</title>
        <authorList>
            <person name="Lamendella R."/>
        </authorList>
    </citation>
    <scope>NUCLEOTIDE SEQUENCE [LARGE SCALE GENOMIC DNA]</scope>
    <source>
        <strain evidence="12 13">6_TX</strain>
    </source>
</reference>
<dbReference type="Gene3D" id="3.40.1350.10">
    <property type="match status" value="1"/>
</dbReference>
<comment type="cofactor">
    <cofactor evidence="3">
        <name>Mg(2+)</name>
        <dbReference type="ChEBI" id="CHEBI:18420"/>
    </cofactor>
</comment>
<evidence type="ECO:0000256" key="7">
    <source>
        <dbReference type="ARBA" id="ARBA00022723"/>
    </source>
</evidence>
<keyword evidence="10" id="KW-0464">Manganese</keyword>
<feature type="domain" description="VRR-NUC" evidence="11">
    <location>
        <begin position="430"/>
        <end position="544"/>
    </location>
</feature>
<sequence length="548" mass="63018">MIANSRDDPLYYLKNFQAVLSWVNERYRDLVTAEEREFIETFPSLPEPARALLVRMIMRKGTLFRASKLNYAEIGDSREAVEPLLAAGWVEADAELTFGELCGLLTKAEIVAAFRHLHSDAGLRKPELVERLQAEAGEPRGFTQWCPHSDDQVYTLRLMAICDSLRLMFFGNLRQDWSEFVLADLGVYRYEQVAFSLESRAFRCRDDIEAYLHLHACRERFESDEPIADILAVLPGAYDNRWLESRRAKLLFRLGQACERQGELVQAQGIYADCTHPGARVRQLRVLERLEQFEEALALAREAELVPESAAEAQHLERLMPRLRRKLGLPRPTRRPPADIERIDLILDRGTCRAPVELAVRDALHDASAPVHYVENTLITALFGLLCWEAIFAPLPGAFFHPFHSGPVDLLRPDFTTRRLALFDACLGKLDGAEYRDTILANYQAKRGIVSPFVHWEALDDTLIERALACFPPRHLRLWFERLLEDIAANRAGMPDLIQFWPEENRYRMIEVKGPGDRLQDNQKRWLDFCARHAMPVAVCYVQWRDHG</sequence>
<evidence type="ECO:0000256" key="9">
    <source>
        <dbReference type="ARBA" id="ARBA00022842"/>
    </source>
</evidence>
<organism evidence="12 13">
    <name type="scientific">Modicisalibacter xianhensis</name>
    <dbReference type="NCBI Taxonomy" id="442341"/>
    <lineage>
        <taxon>Bacteria</taxon>
        <taxon>Pseudomonadati</taxon>
        <taxon>Pseudomonadota</taxon>
        <taxon>Gammaproteobacteria</taxon>
        <taxon>Oceanospirillales</taxon>
        <taxon>Halomonadaceae</taxon>
        <taxon>Modicisalibacter</taxon>
    </lineage>
</organism>
<dbReference type="InterPro" id="IPR040603">
    <property type="entry name" value="FAN1_SAP_bact"/>
</dbReference>
<dbReference type="InterPro" id="IPR014883">
    <property type="entry name" value="VRR_NUC"/>
</dbReference>
<evidence type="ECO:0000256" key="8">
    <source>
        <dbReference type="ARBA" id="ARBA00022801"/>
    </source>
</evidence>
<evidence type="ECO:0000256" key="2">
    <source>
        <dbReference type="ARBA" id="ARBA00001936"/>
    </source>
</evidence>
<comment type="caution">
    <text evidence="12">The sequence shown here is derived from an EMBL/GenBank/DDBJ whole genome shotgun (WGS) entry which is preliminary data.</text>
</comment>
<dbReference type="GO" id="GO:0004528">
    <property type="term" value="F:phosphodiesterase I activity"/>
    <property type="evidence" value="ECO:0007669"/>
    <property type="project" value="UniProtKB-EC"/>
</dbReference>
<keyword evidence="9" id="KW-0460">Magnesium</keyword>
<evidence type="ECO:0000256" key="3">
    <source>
        <dbReference type="ARBA" id="ARBA00001946"/>
    </source>
</evidence>
<comment type="catalytic activity">
    <reaction evidence="1">
        <text>Hydrolytically removes 5'-nucleotides successively from the 3'-hydroxy termini of 3'-hydroxy-terminated oligonucleotides.</text>
        <dbReference type="EC" id="3.1.4.1"/>
    </reaction>
</comment>
<dbReference type="InterPro" id="IPR049125">
    <property type="entry name" value="FAN1-like_WH"/>
</dbReference>
<evidence type="ECO:0000313" key="13">
    <source>
        <dbReference type="Proteomes" id="UP000294489"/>
    </source>
</evidence>
<dbReference type="FunFam" id="3.40.1350.10:FF:000024">
    <property type="entry name" value="Fanconi-associated nuclease"/>
    <property type="match status" value="1"/>
</dbReference>
<dbReference type="RefSeq" id="WP_134016219.1">
    <property type="nucleotide sequence ID" value="NZ_SOEC01000003.1"/>
</dbReference>
<comment type="similarity">
    <text evidence="4">Belongs to the FAN1 family.</text>
</comment>
<dbReference type="Pfam" id="PF08774">
    <property type="entry name" value="VRR_NUC"/>
    <property type="match status" value="1"/>
</dbReference>
<keyword evidence="8" id="KW-0378">Hydrolase</keyword>
<dbReference type="InterPro" id="IPR033315">
    <property type="entry name" value="Fan1-like"/>
</dbReference>
<dbReference type="Proteomes" id="UP000294489">
    <property type="component" value="Unassembled WGS sequence"/>
</dbReference>
<keyword evidence="7" id="KW-0479">Metal-binding</keyword>
<accession>A0A4R8FWZ2</accession>
<proteinExistence type="inferred from homology"/>
<keyword evidence="6" id="KW-0540">Nuclease</keyword>
<evidence type="ECO:0000256" key="1">
    <source>
        <dbReference type="ARBA" id="ARBA00000983"/>
    </source>
</evidence>
<dbReference type="Pfam" id="PF18081">
    <property type="entry name" value="FANC_SAP"/>
    <property type="match status" value="1"/>
</dbReference>
<dbReference type="PANTHER" id="PTHR15749">
    <property type="entry name" value="FANCONI-ASSOCIATED NUCLEASE 1"/>
    <property type="match status" value="1"/>
</dbReference>
<dbReference type="Pfam" id="PF21315">
    <property type="entry name" value="FAN1_HTH"/>
    <property type="match status" value="1"/>
</dbReference>
<dbReference type="EMBL" id="SOEC01000003">
    <property type="protein sequence ID" value="TDX31457.1"/>
    <property type="molecule type" value="Genomic_DNA"/>
</dbReference>
<comment type="cofactor">
    <cofactor evidence="2">
        <name>Mn(2+)</name>
        <dbReference type="ChEBI" id="CHEBI:29035"/>
    </cofactor>
</comment>
<evidence type="ECO:0000256" key="5">
    <source>
        <dbReference type="ARBA" id="ARBA00012029"/>
    </source>
</evidence>